<dbReference type="InterPro" id="IPR029058">
    <property type="entry name" value="AB_hydrolase_fold"/>
</dbReference>
<organism evidence="2 3">
    <name type="scientific">Pseudocercospora fuligena</name>
    <dbReference type="NCBI Taxonomy" id="685502"/>
    <lineage>
        <taxon>Eukaryota</taxon>
        <taxon>Fungi</taxon>
        <taxon>Dikarya</taxon>
        <taxon>Ascomycota</taxon>
        <taxon>Pezizomycotina</taxon>
        <taxon>Dothideomycetes</taxon>
        <taxon>Dothideomycetidae</taxon>
        <taxon>Mycosphaerellales</taxon>
        <taxon>Mycosphaerellaceae</taxon>
        <taxon>Pseudocercospora</taxon>
    </lineage>
</organism>
<dbReference type="InterPro" id="IPR052897">
    <property type="entry name" value="Sec-Metab_Biosynth_Hydrolase"/>
</dbReference>
<feature type="domain" description="AB hydrolase-1" evidence="1">
    <location>
        <begin position="29"/>
        <end position="248"/>
    </location>
</feature>
<accession>A0A8H6RJA1</accession>
<dbReference type="AlphaFoldDB" id="A0A8H6RJA1"/>
<dbReference type="SUPFAM" id="SSF53474">
    <property type="entry name" value="alpha/beta-Hydrolases"/>
    <property type="match status" value="1"/>
</dbReference>
<dbReference type="PANTHER" id="PTHR37017:SF11">
    <property type="entry name" value="ESTERASE_LIPASE_THIOESTERASE DOMAIN-CONTAINING PROTEIN"/>
    <property type="match status" value="1"/>
</dbReference>
<reference evidence="2" key="1">
    <citation type="submission" date="2020-04" db="EMBL/GenBank/DDBJ databases">
        <title>Draft genome resource of the tomato pathogen Pseudocercospora fuligena.</title>
        <authorList>
            <person name="Zaccaron A."/>
        </authorList>
    </citation>
    <scope>NUCLEOTIDE SEQUENCE</scope>
    <source>
        <strain evidence="2">PF001</strain>
    </source>
</reference>
<dbReference type="OrthoDB" id="1263307at2759"/>
<sequence length="264" mass="29197">MFSHPITLGLHLHDEDCSEKAPPNSKPTIIFCSGAWHTEVHIRPIIPHFENIGYRVVACPLPTAGQREAPSPAETIQALQSTFEAGLKSNPTIALVLHSAAGRFGTLAINNILDKTPEAKDRIHVLYLGSSLGHVFLLENLMGKGYIRKNHETGTVYTDNAHELFYNDMSEEDAKPFVEALTFQISAPKPELTSNAFEACELWSLCCEKDNVVPVDLQVKVAQDHNMQVVRLNTGHCPFISKPEELVAVVDRALRSPARHMDTS</sequence>
<dbReference type="Proteomes" id="UP000660729">
    <property type="component" value="Unassembled WGS sequence"/>
</dbReference>
<dbReference type="Gene3D" id="3.40.50.1820">
    <property type="entry name" value="alpha/beta hydrolase"/>
    <property type="match status" value="1"/>
</dbReference>
<comment type="caution">
    <text evidence="2">The sequence shown here is derived from an EMBL/GenBank/DDBJ whole genome shotgun (WGS) entry which is preliminary data.</text>
</comment>
<evidence type="ECO:0000259" key="1">
    <source>
        <dbReference type="Pfam" id="PF12697"/>
    </source>
</evidence>
<keyword evidence="2" id="KW-0378">Hydrolase</keyword>
<dbReference type="InterPro" id="IPR000073">
    <property type="entry name" value="AB_hydrolase_1"/>
</dbReference>
<gene>
    <name evidence="2" type="ORF">HII31_07591</name>
</gene>
<dbReference type="EMBL" id="JABCIY010000161">
    <property type="protein sequence ID" value="KAF7191076.1"/>
    <property type="molecule type" value="Genomic_DNA"/>
</dbReference>
<protein>
    <submittedName>
        <fullName evidence="2">Putative hydrolase R7</fullName>
    </submittedName>
</protein>
<keyword evidence="3" id="KW-1185">Reference proteome</keyword>
<dbReference type="PANTHER" id="PTHR37017">
    <property type="entry name" value="AB HYDROLASE-1 DOMAIN-CONTAINING PROTEIN-RELATED"/>
    <property type="match status" value="1"/>
</dbReference>
<dbReference type="Pfam" id="PF12697">
    <property type="entry name" value="Abhydrolase_6"/>
    <property type="match status" value="1"/>
</dbReference>
<name>A0A8H6RJA1_9PEZI</name>
<dbReference type="GO" id="GO:0016787">
    <property type="term" value="F:hydrolase activity"/>
    <property type="evidence" value="ECO:0007669"/>
    <property type="project" value="UniProtKB-KW"/>
</dbReference>
<evidence type="ECO:0000313" key="3">
    <source>
        <dbReference type="Proteomes" id="UP000660729"/>
    </source>
</evidence>
<evidence type="ECO:0000313" key="2">
    <source>
        <dbReference type="EMBL" id="KAF7191076.1"/>
    </source>
</evidence>
<proteinExistence type="predicted"/>